<dbReference type="RefSeq" id="WP_194106793.1">
    <property type="nucleotide sequence ID" value="NZ_JADFFM010000002.1"/>
</dbReference>
<dbReference type="InterPro" id="IPR042252">
    <property type="entry name" value="MtfA_N"/>
</dbReference>
<dbReference type="InterPro" id="IPR010384">
    <property type="entry name" value="MtfA_fam"/>
</dbReference>
<comment type="caution">
    <text evidence="1">The sequence shown here is derived from an EMBL/GenBank/DDBJ whole genome shotgun (WGS) entry which is preliminary data.</text>
</comment>
<proteinExistence type="predicted"/>
<dbReference type="EMBL" id="JADFFM010000002">
    <property type="protein sequence ID" value="MBE9667321.1"/>
    <property type="molecule type" value="Genomic_DNA"/>
</dbReference>
<evidence type="ECO:0000313" key="1">
    <source>
        <dbReference type="EMBL" id="MBE9667321.1"/>
    </source>
</evidence>
<dbReference type="CDD" id="cd20169">
    <property type="entry name" value="Peptidase_M90_mtfA"/>
    <property type="match status" value="1"/>
</dbReference>
<dbReference type="Proteomes" id="UP000632774">
    <property type="component" value="Unassembled WGS sequence"/>
</dbReference>
<dbReference type="InterPro" id="IPR024079">
    <property type="entry name" value="MetalloPept_cat_dom_sf"/>
</dbReference>
<organism evidence="1 2">
    <name type="scientific">Mucilaginibacter boryungensis</name>
    <dbReference type="NCBI Taxonomy" id="768480"/>
    <lineage>
        <taxon>Bacteria</taxon>
        <taxon>Pseudomonadati</taxon>
        <taxon>Bacteroidota</taxon>
        <taxon>Sphingobacteriia</taxon>
        <taxon>Sphingobacteriales</taxon>
        <taxon>Sphingobacteriaceae</taxon>
        <taxon>Mucilaginibacter</taxon>
    </lineage>
</organism>
<dbReference type="Pfam" id="PF06167">
    <property type="entry name" value="Peptidase_M90"/>
    <property type="match status" value="1"/>
</dbReference>
<dbReference type="Gene3D" id="3.40.390.10">
    <property type="entry name" value="Collagenase (Catalytic Domain)"/>
    <property type="match status" value="1"/>
</dbReference>
<keyword evidence="2" id="KW-1185">Reference proteome</keyword>
<dbReference type="Gene3D" id="1.10.472.150">
    <property type="entry name" value="Glucose-regulated metallo-peptidase M90, N-terminal domain"/>
    <property type="match status" value="1"/>
</dbReference>
<protein>
    <submittedName>
        <fullName evidence="1">Zinc-dependent peptidase</fullName>
    </submittedName>
</protein>
<accession>A0ABR9XJ83</accession>
<gene>
    <name evidence="1" type="ORF">IRJ18_13195</name>
</gene>
<sequence>MAVIIIVVLLALALLAWLLWGKKRPVIVIDEKQTAGYRQILTYNVSYYQNLDAAAQTKFEQRVIAFLSSTIIEGVDIEVTELDRVLIASSAVIPVFGFPEWEYRNLTSVILYPDTFDNDFQFEGGNRSIMGMVGSGYMNGQMLLSRQALVNGFAKNGGKANTAIHEFVHLLDKTDGAVDGVPEILITHDYAVPWLKMMHQEMHRIEQGKSDINMYATTNEAEFLAVAAEYFFSKPDQLQQKHPELYDQLSRMFAQDPAVD</sequence>
<name>A0ABR9XJ83_9SPHI</name>
<dbReference type="PANTHER" id="PTHR30164:SF2">
    <property type="entry name" value="PROTEIN MTFA"/>
    <property type="match status" value="1"/>
</dbReference>
<dbReference type="PANTHER" id="PTHR30164">
    <property type="entry name" value="MTFA PEPTIDASE"/>
    <property type="match status" value="1"/>
</dbReference>
<evidence type="ECO:0000313" key="2">
    <source>
        <dbReference type="Proteomes" id="UP000632774"/>
    </source>
</evidence>
<reference evidence="1 2" key="1">
    <citation type="submission" date="2020-10" db="EMBL/GenBank/DDBJ databases">
        <title>Mucilaginibacter mali sp. nov., isolated from rhizosphere soil of apple orchard.</title>
        <authorList>
            <person name="Lee J.-S."/>
            <person name="Kim H.S."/>
            <person name="Kim J.-S."/>
        </authorList>
    </citation>
    <scope>NUCLEOTIDE SEQUENCE [LARGE SCALE GENOMIC DNA]</scope>
    <source>
        <strain evidence="1 2">KCTC 23157</strain>
    </source>
</reference>
<dbReference type="SUPFAM" id="SSF55486">
    <property type="entry name" value="Metalloproteases ('zincins'), catalytic domain"/>
    <property type="match status" value="1"/>
</dbReference>